<dbReference type="AlphaFoldDB" id="B0CR00"/>
<dbReference type="OrthoDB" id="68020at2759"/>
<evidence type="ECO:0000313" key="2">
    <source>
        <dbReference type="EMBL" id="EDR15730.1"/>
    </source>
</evidence>
<accession>B0CR00</accession>
<sequence length="144" mass="16925">MAELETPLLYWVGYSSIVIVCARFVGKWSAMTSLQPVTKTFPRRWLDIVGLRVADFWQSALRAVMGLVIFRPGISQAELRWRLRSVYDRQEINEILRYLRVEGHLCVRQQFMSEWDQVGVMVPLDDQEERTASWVIGEKAWYQV</sequence>
<dbReference type="Proteomes" id="UP000001194">
    <property type="component" value="Unassembled WGS sequence"/>
</dbReference>
<keyword evidence="1" id="KW-0812">Transmembrane</keyword>
<dbReference type="KEGG" id="lbc:LACBIDRAFT_300961"/>
<dbReference type="RefSeq" id="XP_001873938.1">
    <property type="nucleotide sequence ID" value="XM_001873903.1"/>
</dbReference>
<keyword evidence="3" id="KW-1185">Reference proteome</keyword>
<dbReference type="GeneID" id="6069973"/>
<dbReference type="HOGENOM" id="CLU_1796601_0_0_1"/>
<evidence type="ECO:0000256" key="1">
    <source>
        <dbReference type="SAM" id="Phobius"/>
    </source>
</evidence>
<dbReference type="STRING" id="486041.B0CR00"/>
<name>B0CR00_LACBS</name>
<protein>
    <submittedName>
        <fullName evidence="2">Predicted protein</fullName>
    </submittedName>
</protein>
<dbReference type="InParanoid" id="B0CR00"/>
<proteinExistence type="predicted"/>
<gene>
    <name evidence="2" type="ORF">LACBIDRAFT_300961</name>
</gene>
<organism evidence="3">
    <name type="scientific">Laccaria bicolor (strain S238N-H82 / ATCC MYA-4686)</name>
    <name type="common">Bicoloured deceiver</name>
    <name type="synonym">Laccaria laccata var. bicolor</name>
    <dbReference type="NCBI Taxonomy" id="486041"/>
    <lineage>
        <taxon>Eukaryota</taxon>
        <taxon>Fungi</taxon>
        <taxon>Dikarya</taxon>
        <taxon>Basidiomycota</taxon>
        <taxon>Agaricomycotina</taxon>
        <taxon>Agaricomycetes</taxon>
        <taxon>Agaricomycetidae</taxon>
        <taxon>Agaricales</taxon>
        <taxon>Agaricineae</taxon>
        <taxon>Hydnangiaceae</taxon>
        <taxon>Laccaria</taxon>
    </lineage>
</organism>
<feature type="transmembrane region" description="Helical" evidence="1">
    <location>
        <begin position="6"/>
        <end position="25"/>
    </location>
</feature>
<dbReference type="EMBL" id="DS547091">
    <property type="protein sequence ID" value="EDR15730.1"/>
    <property type="molecule type" value="Genomic_DNA"/>
</dbReference>
<keyword evidence="1" id="KW-0472">Membrane</keyword>
<keyword evidence="1" id="KW-1133">Transmembrane helix</keyword>
<evidence type="ECO:0000313" key="3">
    <source>
        <dbReference type="Proteomes" id="UP000001194"/>
    </source>
</evidence>
<reference evidence="2 3" key="1">
    <citation type="journal article" date="2008" name="Nature">
        <title>The genome of Laccaria bicolor provides insights into mycorrhizal symbiosis.</title>
        <authorList>
            <person name="Martin F."/>
            <person name="Aerts A."/>
            <person name="Ahren D."/>
            <person name="Brun A."/>
            <person name="Danchin E.G.J."/>
            <person name="Duchaussoy F."/>
            <person name="Gibon J."/>
            <person name="Kohler A."/>
            <person name="Lindquist E."/>
            <person name="Pereda V."/>
            <person name="Salamov A."/>
            <person name="Shapiro H.J."/>
            <person name="Wuyts J."/>
            <person name="Blaudez D."/>
            <person name="Buee M."/>
            <person name="Brokstein P."/>
            <person name="Canbaeck B."/>
            <person name="Cohen D."/>
            <person name="Courty P.E."/>
            <person name="Coutinho P.M."/>
            <person name="Delaruelle C."/>
            <person name="Detter J.C."/>
            <person name="Deveau A."/>
            <person name="DiFazio S."/>
            <person name="Duplessis S."/>
            <person name="Fraissinet-Tachet L."/>
            <person name="Lucic E."/>
            <person name="Frey-Klett P."/>
            <person name="Fourrey C."/>
            <person name="Feussner I."/>
            <person name="Gay G."/>
            <person name="Grimwood J."/>
            <person name="Hoegger P.J."/>
            <person name="Jain P."/>
            <person name="Kilaru S."/>
            <person name="Labbe J."/>
            <person name="Lin Y.C."/>
            <person name="Legue V."/>
            <person name="Le Tacon F."/>
            <person name="Marmeisse R."/>
            <person name="Melayah D."/>
            <person name="Montanini B."/>
            <person name="Muratet M."/>
            <person name="Nehls U."/>
            <person name="Niculita-Hirzel H."/>
            <person name="Oudot-Le Secq M.P."/>
            <person name="Peter M."/>
            <person name="Quesneville H."/>
            <person name="Rajashekar B."/>
            <person name="Reich M."/>
            <person name="Rouhier N."/>
            <person name="Schmutz J."/>
            <person name="Yin T."/>
            <person name="Chalot M."/>
            <person name="Henrissat B."/>
            <person name="Kuees U."/>
            <person name="Lucas S."/>
            <person name="Van de Peer Y."/>
            <person name="Podila G.K."/>
            <person name="Polle A."/>
            <person name="Pukkila P.J."/>
            <person name="Richardson P.M."/>
            <person name="Rouze P."/>
            <person name="Sanders I.R."/>
            <person name="Stajich J.E."/>
            <person name="Tunlid A."/>
            <person name="Tuskan G."/>
            <person name="Grigoriev I.V."/>
        </authorList>
    </citation>
    <scope>NUCLEOTIDE SEQUENCE [LARGE SCALE GENOMIC DNA]</scope>
    <source>
        <strain evidence="3">S238N-H82 / ATCC MYA-4686</strain>
    </source>
</reference>